<proteinExistence type="predicted"/>
<gene>
    <name evidence="2" type="ORF">FPZ41_06050</name>
</gene>
<reference evidence="2 3" key="1">
    <citation type="submission" date="2019-09" db="EMBL/GenBank/DDBJ databases">
        <authorList>
            <person name="Duangmal K."/>
            <person name="Teo W.F.A."/>
            <person name="Lipun K."/>
        </authorList>
    </citation>
    <scope>NUCLEOTIDE SEQUENCE [LARGE SCALE GENOMIC DNA]</scope>
    <source>
        <strain evidence="2 3">K1PN6</strain>
    </source>
</reference>
<comment type="caution">
    <text evidence="2">The sequence shown here is derived from an EMBL/GenBank/DDBJ whole genome shotgun (WGS) entry which is preliminary data.</text>
</comment>
<feature type="region of interest" description="Disordered" evidence="1">
    <location>
        <begin position="42"/>
        <end position="63"/>
    </location>
</feature>
<accession>A0A5N8WPK2</accession>
<evidence type="ECO:0000313" key="3">
    <source>
        <dbReference type="Proteomes" id="UP000373149"/>
    </source>
</evidence>
<dbReference type="Proteomes" id="UP000373149">
    <property type="component" value="Unassembled WGS sequence"/>
</dbReference>
<protein>
    <submittedName>
        <fullName evidence="2">Uncharacterized protein</fullName>
    </submittedName>
</protein>
<name>A0A5N8WPK2_9ACTN</name>
<keyword evidence="3" id="KW-1185">Reference proteome</keyword>
<evidence type="ECO:0000256" key="1">
    <source>
        <dbReference type="SAM" id="MobiDB-lite"/>
    </source>
</evidence>
<evidence type="ECO:0000313" key="2">
    <source>
        <dbReference type="EMBL" id="MPY48165.1"/>
    </source>
</evidence>
<dbReference type="AlphaFoldDB" id="A0A5N8WPK2"/>
<sequence length="63" mass="6594">MPGSPSGLHLATVAVAVEVPLKRLRHAIACFPTVSKIWLFSAPPTNSSSRGYASRPNDSCAGD</sequence>
<dbReference type="EMBL" id="VMNX01000010">
    <property type="protein sequence ID" value="MPY48165.1"/>
    <property type="molecule type" value="Genomic_DNA"/>
</dbReference>
<organism evidence="2 3">
    <name type="scientific">Streptomyces acidicola</name>
    <dbReference type="NCBI Taxonomy" id="2596892"/>
    <lineage>
        <taxon>Bacteria</taxon>
        <taxon>Bacillati</taxon>
        <taxon>Actinomycetota</taxon>
        <taxon>Actinomycetes</taxon>
        <taxon>Kitasatosporales</taxon>
        <taxon>Streptomycetaceae</taxon>
        <taxon>Streptomyces</taxon>
    </lineage>
</organism>